<dbReference type="EMBL" id="MU277187">
    <property type="protein sequence ID" value="KAI0068702.1"/>
    <property type="molecule type" value="Genomic_DNA"/>
</dbReference>
<comment type="caution">
    <text evidence="1">The sequence shown here is derived from an EMBL/GenBank/DDBJ whole genome shotgun (WGS) entry which is preliminary data.</text>
</comment>
<reference evidence="1" key="2">
    <citation type="journal article" date="2022" name="New Phytol.">
        <title>Evolutionary transition to the ectomycorrhizal habit in the genomes of a hyperdiverse lineage of mushroom-forming fungi.</title>
        <authorList>
            <person name="Looney B."/>
            <person name="Miyauchi S."/>
            <person name="Morin E."/>
            <person name="Drula E."/>
            <person name="Courty P.E."/>
            <person name="Kohler A."/>
            <person name="Kuo A."/>
            <person name="LaButti K."/>
            <person name="Pangilinan J."/>
            <person name="Lipzen A."/>
            <person name="Riley R."/>
            <person name="Andreopoulos W."/>
            <person name="He G."/>
            <person name="Johnson J."/>
            <person name="Nolan M."/>
            <person name="Tritt A."/>
            <person name="Barry K.W."/>
            <person name="Grigoriev I.V."/>
            <person name="Nagy L.G."/>
            <person name="Hibbett D."/>
            <person name="Henrissat B."/>
            <person name="Matheny P.B."/>
            <person name="Labbe J."/>
            <person name="Martin F.M."/>
        </authorList>
    </citation>
    <scope>NUCLEOTIDE SEQUENCE</scope>
    <source>
        <strain evidence="1">HHB10654</strain>
    </source>
</reference>
<name>A0ACB8TJU3_9AGAM</name>
<organism evidence="1 2">
    <name type="scientific">Artomyces pyxidatus</name>
    <dbReference type="NCBI Taxonomy" id="48021"/>
    <lineage>
        <taxon>Eukaryota</taxon>
        <taxon>Fungi</taxon>
        <taxon>Dikarya</taxon>
        <taxon>Basidiomycota</taxon>
        <taxon>Agaricomycotina</taxon>
        <taxon>Agaricomycetes</taxon>
        <taxon>Russulales</taxon>
        <taxon>Auriscalpiaceae</taxon>
        <taxon>Artomyces</taxon>
    </lineage>
</organism>
<accession>A0ACB8TJU3</accession>
<sequence>MACARSGGRPRSLLRLALDLFVLSIPCSGQAQSISTSTPVPPLQWLNLTSLLSGSPAPPLKDPSIGYDETSRTLLIFGGESQGGFPQSQTYLLDLDTLTWSIPHPPGLLTSTPPARSAAVGGGDFAASYREAHIIIGGKGNGSQPLSDVWAFDYNNHFWSQVSVTPGGPARLDAVGGIDITVPFDPSGSQGPTNTFYLMGGTQSSGSALSAVPLSETWQLSISGTLSANLPNSVVGSWVQQTIGNEPAVSGQGGTVLKQQLVSYGGCTNTASPNTSCVQGGSYVIDVADGTAIAPAGCATPRLGAAVVPNMNGFSSGFNTQVFVLLGLFDTSAWNDGGGLAKGEVDVLDIMGGSWSRVLPAGDPGQSGGTPTFPPPREGAAAIAISSGLVGSPRNAFSDTIVFGGRDAAGNYLSDMWLLRAYNASLSQSNQQWSGFGNGQLQTGVNANGQGVSVQYLTSCASAITSKPTSHTSSASSGTPTGSPSTTSPSTTSPPPSNVTLPTYNISLTHKILAPVSIVLLLPAIILYRLSLPSTTTLQSSSNASSLTFMSGLAVLVAYGIGIAGLTSSFTSISRPGSGALTKRGPPPNTVLKTAHGQAGLALFVALYGLIPVLFLSYFVWQRLAFSARNGRPLSLRPERRRADSTDTAEKLNAFKPSTDATGQSNVGPSRATSPPPGHTPSKAKARSWGASFFLHRDGRASSESAAETEATNGHRPFEVVNRPARVRHASTSGTINLSDSSHRMPPRNLSELSWLDRRRSVNAVGELDYALSQLNNRPTPSTPATAEVLMQHLPSPQARRAVMPPTVEIVLHSLLHALILGMCVFTLIALWSRAPRATFAVFLAWMAVFYITLLGLAWNGRPQNSTLTVLVSRLRGDVQFTAVPTATPIASRPMSMSGTTDHLPFQTEGRGPYLHQPPFQAAPHEEDVYSTSHGPLSDGEVSEEDEDTRQRRIEDEIGRRDVSIITVPKRKLWITNPS</sequence>
<reference evidence="1" key="1">
    <citation type="submission" date="2021-03" db="EMBL/GenBank/DDBJ databases">
        <authorList>
            <consortium name="DOE Joint Genome Institute"/>
            <person name="Ahrendt S."/>
            <person name="Looney B.P."/>
            <person name="Miyauchi S."/>
            <person name="Morin E."/>
            <person name="Drula E."/>
            <person name="Courty P.E."/>
            <person name="Chicoki N."/>
            <person name="Fauchery L."/>
            <person name="Kohler A."/>
            <person name="Kuo A."/>
            <person name="Labutti K."/>
            <person name="Pangilinan J."/>
            <person name="Lipzen A."/>
            <person name="Riley R."/>
            <person name="Andreopoulos W."/>
            <person name="He G."/>
            <person name="Johnson J."/>
            <person name="Barry K.W."/>
            <person name="Grigoriev I.V."/>
            <person name="Nagy L."/>
            <person name="Hibbett D."/>
            <person name="Henrissat B."/>
            <person name="Matheny P.B."/>
            <person name="Labbe J."/>
            <person name="Martin F."/>
        </authorList>
    </citation>
    <scope>NUCLEOTIDE SEQUENCE</scope>
    <source>
        <strain evidence="1">HHB10654</strain>
    </source>
</reference>
<evidence type="ECO:0000313" key="2">
    <source>
        <dbReference type="Proteomes" id="UP000814140"/>
    </source>
</evidence>
<gene>
    <name evidence="1" type="ORF">BV25DRAFT_1817611</name>
</gene>
<evidence type="ECO:0000313" key="1">
    <source>
        <dbReference type="EMBL" id="KAI0068702.1"/>
    </source>
</evidence>
<protein>
    <submittedName>
        <fullName evidence="1">Uncharacterized protein</fullName>
    </submittedName>
</protein>
<keyword evidence="2" id="KW-1185">Reference proteome</keyword>
<proteinExistence type="predicted"/>
<dbReference type="Proteomes" id="UP000814140">
    <property type="component" value="Unassembled WGS sequence"/>
</dbReference>